<evidence type="ECO:0000256" key="6">
    <source>
        <dbReference type="ARBA" id="ARBA00022679"/>
    </source>
</evidence>
<dbReference type="SUPFAM" id="SSF55874">
    <property type="entry name" value="ATPase domain of HSP90 chaperone/DNA topoisomerase II/histidine kinase"/>
    <property type="match status" value="1"/>
</dbReference>
<dbReference type="Pfam" id="PF00672">
    <property type="entry name" value="HAMP"/>
    <property type="match status" value="1"/>
</dbReference>
<dbReference type="RefSeq" id="WP_074826361.1">
    <property type="nucleotide sequence ID" value="NZ_FNTI01000001.1"/>
</dbReference>
<dbReference type="InterPro" id="IPR036890">
    <property type="entry name" value="HATPase_C_sf"/>
</dbReference>
<keyword evidence="5" id="KW-0597">Phosphoprotein</keyword>
<dbReference type="PANTHER" id="PTHR43065">
    <property type="entry name" value="SENSOR HISTIDINE KINASE"/>
    <property type="match status" value="1"/>
</dbReference>
<evidence type="ECO:0000256" key="5">
    <source>
        <dbReference type="ARBA" id="ARBA00022553"/>
    </source>
</evidence>
<accession>A0A1H5F2J9</accession>
<keyword evidence="6" id="KW-0808">Transferase</keyword>
<evidence type="ECO:0000256" key="10">
    <source>
        <dbReference type="ARBA" id="ARBA00023136"/>
    </source>
</evidence>
<dbReference type="Gene3D" id="1.10.287.130">
    <property type="match status" value="1"/>
</dbReference>
<dbReference type="Gene3D" id="3.30.450.20">
    <property type="entry name" value="PAS domain"/>
    <property type="match status" value="1"/>
</dbReference>
<feature type="transmembrane region" description="Helical" evidence="12">
    <location>
        <begin position="315"/>
        <end position="334"/>
    </location>
</feature>
<organism evidence="15 16">
    <name type="scientific">Bradyrhizobium lablabi</name>
    <dbReference type="NCBI Taxonomy" id="722472"/>
    <lineage>
        <taxon>Bacteria</taxon>
        <taxon>Pseudomonadati</taxon>
        <taxon>Pseudomonadota</taxon>
        <taxon>Alphaproteobacteria</taxon>
        <taxon>Hyphomicrobiales</taxon>
        <taxon>Nitrobacteraceae</taxon>
        <taxon>Bradyrhizobium</taxon>
    </lineage>
</organism>
<dbReference type="Gene3D" id="6.10.340.10">
    <property type="match status" value="1"/>
</dbReference>
<dbReference type="CDD" id="cd00082">
    <property type="entry name" value="HisKA"/>
    <property type="match status" value="1"/>
</dbReference>
<dbReference type="SMART" id="SM00304">
    <property type="entry name" value="HAMP"/>
    <property type="match status" value="1"/>
</dbReference>
<dbReference type="PROSITE" id="PS50109">
    <property type="entry name" value="HIS_KIN"/>
    <property type="match status" value="1"/>
</dbReference>
<dbReference type="SMART" id="SM00388">
    <property type="entry name" value="HisKA"/>
    <property type="match status" value="1"/>
</dbReference>
<dbReference type="InterPro" id="IPR003661">
    <property type="entry name" value="HisK_dim/P_dom"/>
</dbReference>
<evidence type="ECO:0000256" key="9">
    <source>
        <dbReference type="ARBA" id="ARBA00022989"/>
    </source>
</evidence>
<dbReference type="CDD" id="cd06225">
    <property type="entry name" value="HAMP"/>
    <property type="match status" value="1"/>
</dbReference>
<keyword evidence="8 15" id="KW-0418">Kinase</keyword>
<dbReference type="SUPFAM" id="SSF47384">
    <property type="entry name" value="Homodimeric domain of signal transducing histidine kinase"/>
    <property type="match status" value="1"/>
</dbReference>
<evidence type="ECO:0000256" key="1">
    <source>
        <dbReference type="ARBA" id="ARBA00000085"/>
    </source>
</evidence>
<dbReference type="InterPro" id="IPR004358">
    <property type="entry name" value="Sig_transdc_His_kin-like_C"/>
</dbReference>
<feature type="domain" description="Histidine kinase" evidence="13">
    <location>
        <begin position="607"/>
        <end position="851"/>
    </location>
</feature>
<proteinExistence type="predicted"/>
<dbReference type="SMART" id="SM00387">
    <property type="entry name" value="HATPase_c"/>
    <property type="match status" value="1"/>
</dbReference>
<evidence type="ECO:0000256" key="8">
    <source>
        <dbReference type="ARBA" id="ARBA00022777"/>
    </source>
</evidence>
<dbReference type="GO" id="GO:0005886">
    <property type="term" value="C:plasma membrane"/>
    <property type="evidence" value="ECO:0007669"/>
    <property type="project" value="UniProtKB-SubCell"/>
</dbReference>
<feature type="domain" description="HAMP" evidence="14">
    <location>
        <begin position="335"/>
        <end position="387"/>
    </location>
</feature>
<dbReference type="InterPro" id="IPR003594">
    <property type="entry name" value="HATPase_dom"/>
</dbReference>
<evidence type="ECO:0000313" key="15">
    <source>
        <dbReference type="EMBL" id="SED97636.1"/>
    </source>
</evidence>
<evidence type="ECO:0000256" key="4">
    <source>
        <dbReference type="ARBA" id="ARBA00022475"/>
    </source>
</evidence>
<dbReference type="Pfam" id="PF13185">
    <property type="entry name" value="GAF_2"/>
    <property type="match status" value="1"/>
</dbReference>
<keyword evidence="4" id="KW-1003">Cell membrane</keyword>
<evidence type="ECO:0000313" key="16">
    <source>
        <dbReference type="Proteomes" id="UP000183208"/>
    </source>
</evidence>
<comment type="catalytic activity">
    <reaction evidence="1">
        <text>ATP + protein L-histidine = ADP + protein N-phospho-L-histidine.</text>
        <dbReference type="EC" id="2.7.13.3"/>
    </reaction>
</comment>
<dbReference type="InterPro" id="IPR003018">
    <property type="entry name" value="GAF"/>
</dbReference>
<feature type="coiled-coil region" evidence="11">
    <location>
        <begin position="372"/>
        <end position="406"/>
    </location>
</feature>
<protein>
    <recommendedName>
        <fullName evidence="3">histidine kinase</fullName>
        <ecNumber evidence="3">2.7.13.3</ecNumber>
    </recommendedName>
</protein>
<dbReference type="Pfam" id="PF02518">
    <property type="entry name" value="HATPase_c"/>
    <property type="match status" value="1"/>
</dbReference>
<gene>
    <name evidence="15" type="ORF">SAMN05444171_5846</name>
</gene>
<keyword evidence="7 12" id="KW-0812">Transmembrane</keyword>
<dbReference type="InterPro" id="IPR033479">
    <property type="entry name" value="dCache_1"/>
</dbReference>
<dbReference type="Proteomes" id="UP000183208">
    <property type="component" value="Unassembled WGS sequence"/>
</dbReference>
<dbReference type="EC" id="2.7.13.3" evidence="3"/>
<dbReference type="InterPro" id="IPR029016">
    <property type="entry name" value="GAF-like_dom_sf"/>
</dbReference>
<dbReference type="SUPFAM" id="SSF158472">
    <property type="entry name" value="HAMP domain-like"/>
    <property type="match status" value="1"/>
</dbReference>
<evidence type="ECO:0000256" key="3">
    <source>
        <dbReference type="ARBA" id="ARBA00012438"/>
    </source>
</evidence>
<evidence type="ECO:0000256" key="2">
    <source>
        <dbReference type="ARBA" id="ARBA00004651"/>
    </source>
</evidence>
<dbReference type="InterPro" id="IPR005467">
    <property type="entry name" value="His_kinase_dom"/>
</dbReference>
<dbReference type="PANTHER" id="PTHR43065:SF42">
    <property type="entry name" value="TWO-COMPONENT SENSOR PPRA"/>
    <property type="match status" value="1"/>
</dbReference>
<keyword evidence="11" id="KW-0175">Coiled coil</keyword>
<dbReference type="EMBL" id="FNTI01000001">
    <property type="protein sequence ID" value="SED97636.1"/>
    <property type="molecule type" value="Genomic_DNA"/>
</dbReference>
<dbReference type="CDD" id="cd12912">
    <property type="entry name" value="PDC2_MCP_like"/>
    <property type="match status" value="1"/>
</dbReference>
<keyword evidence="9 12" id="KW-1133">Transmembrane helix</keyword>
<dbReference type="AlphaFoldDB" id="A0A1H5F2J9"/>
<dbReference type="SMART" id="SM00065">
    <property type="entry name" value="GAF"/>
    <property type="match status" value="1"/>
</dbReference>
<dbReference type="SUPFAM" id="SSF55781">
    <property type="entry name" value="GAF domain-like"/>
    <property type="match status" value="1"/>
</dbReference>
<name>A0A1H5F2J9_9BRAD</name>
<sequence length="861" mass="93397">MSISLHPDSSEGRTLAASSAAAAPPVQGAQGPKVRARLFAKYVALFVAVVGVALLSNGIFEVFFYYREHKAALIRIQHEQAEAAAAKIGQFIKEIESQLGWTTQLPWSAGSLQDRRFDALRLLRQVPAITELSQVDSTGKERLRVSRLAMDVVDSGLDLSKDPKFTEAVANKVYYGPVYFRRESEPYMTLSLAGTRKDAGVSIAEVNLKLIWDVVSQIKVGERGHAYVVGSGGRLIAHPDISLVLRNTDMSKLVQVQAARDGNANDADALQGSLNIQGQEVLTASAPIAPLGWTMFVELPVKEAYASLYQALQRLAIVLLGASIFAVLAGIFLARRMVGPIRALSAGAERIGGGDFAQRITIRTGDELEGLANQFNDMGARLQESYADLENKVEQRTSELSESLQQQTATADVLKVISRSAFDLKSVLTTLTESAKALCGASLGIICLRDGEVMRLQAESGCTQAFIDFMHANPIKPGRDTITGRVFMDGKPAHVPDVKGDSEYNFGRAPALGNYRAVLAVPLMRDGAVEGVLLLGRPEPGPFSQRQIDLVQTFADQAVIAIENVRLFEQVQERTKELSLSLEELRTAQDRLVQTEKLASLGQLTAGIAHEIKNPLNFVNNFAALSGELIDELNDVLKPAALDDKTREEIDELTHMLKGNLEKVVQHGKRADSIVKNMLLHSREGSGEHRPADINAIVEESLNLAYHGARAEKSGFNITLKRDFDPSAGQVDLYPQEITRVFLNLISNGFYAATKRKEAGDEGFEPALSAATKSLGNKVEIRIRDNGTGIPPEVKEKMFNPFFTTKPAGEGTGLGLSMSHDIIVKQHGGTIDVATEPGAFTEFIITLPRSGAAQPINGGKN</sequence>
<dbReference type="Pfam" id="PF00512">
    <property type="entry name" value="HisKA"/>
    <property type="match status" value="1"/>
</dbReference>
<keyword evidence="10 12" id="KW-0472">Membrane</keyword>
<evidence type="ECO:0000259" key="14">
    <source>
        <dbReference type="PROSITE" id="PS50885"/>
    </source>
</evidence>
<dbReference type="GO" id="GO:0000155">
    <property type="term" value="F:phosphorelay sensor kinase activity"/>
    <property type="evidence" value="ECO:0007669"/>
    <property type="project" value="InterPro"/>
</dbReference>
<dbReference type="InterPro" id="IPR036097">
    <property type="entry name" value="HisK_dim/P_sf"/>
</dbReference>
<dbReference type="PROSITE" id="PS50885">
    <property type="entry name" value="HAMP"/>
    <property type="match status" value="1"/>
</dbReference>
<evidence type="ECO:0000256" key="7">
    <source>
        <dbReference type="ARBA" id="ARBA00022692"/>
    </source>
</evidence>
<dbReference type="PRINTS" id="PR00344">
    <property type="entry name" value="BCTRLSENSOR"/>
</dbReference>
<dbReference type="Pfam" id="PF02743">
    <property type="entry name" value="dCache_1"/>
    <property type="match status" value="1"/>
</dbReference>
<comment type="subcellular location">
    <subcellularLocation>
        <location evidence="2">Cell membrane</location>
        <topology evidence="2">Multi-pass membrane protein</topology>
    </subcellularLocation>
</comment>
<dbReference type="InterPro" id="IPR003660">
    <property type="entry name" value="HAMP_dom"/>
</dbReference>
<evidence type="ECO:0000256" key="12">
    <source>
        <dbReference type="SAM" id="Phobius"/>
    </source>
</evidence>
<dbReference type="Gene3D" id="3.30.450.40">
    <property type="match status" value="1"/>
</dbReference>
<feature type="transmembrane region" description="Helical" evidence="12">
    <location>
        <begin position="44"/>
        <end position="66"/>
    </location>
</feature>
<evidence type="ECO:0000259" key="13">
    <source>
        <dbReference type="PROSITE" id="PS50109"/>
    </source>
</evidence>
<dbReference type="Gene3D" id="3.30.565.10">
    <property type="entry name" value="Histidine kinase-like ATPase, C-terminal domain"/>
    <property type="match status" value="1"/>
</dbReference>
<reference evidence="15 16" key="1">
    <citation type="submission" date="2016-10" db="EMBL/GenBank/DDBJ databases">
        <authorList>
            <person name="de Groot N.N."/>
        </authorList>
    </citation>
    <scope>NUCLEOTIDE SEQUENCE [LARGE SCALE GENOMIC DNA]</scope>
    <source>
        <strain evidence="15 16">GAS522</strain>
    </source>
</reference>
<evidence type="ECO:0000256" key="11">
    <source>
        <dbReference type="SAM" id="Coils"/>
    </source>
</evidence>
<dbReference type="OrthoDB" id="1931120at2"/>